<dbReference type="EMBL" id="JMIY01000008">
    <property type="protein sequence ID" value="KCZ70421.1"/>
    <property type="molecule type" value="Genomic_DNA"/>
</dbReference>
<dbReference type="Pfam" id="PF04182">
    <property type="entry name" value="B-block_TFIIIC"/>
    <property type="match status" value="1"/>
</dbReference>
<dbReference type="InterPro" id="IPR036390">
    <property type="entry name" value="WH_DNA-bd_sf"/>
</dbReference>
<sequence length="112" mass="13376">MEDEERILELIMSREHGILQNELWREAKIDRRKCSRIVDRLEKDGEINREQELNKGLRTYRIKYIERKETVKDFKLLMVDDMFAPCTGCNLECTPAQCVPLSEWIFGLLNEE</sequence>
<dbReference type="Gene3D" id="1.10.10.10">
    <property type="entry name" value="Winged helix-like DNA-binding domain superfamily/Winged helix DNA-binding domain"/>
    <property type="match status" value="1"/>
</dbReference>
<dbReference type="AlphaFoldDB" id="A0A062UTS8"/>
<name>A0A062UTS8_9EURY</name>
<dbReference type="OrthoDB" id="31046at2157"/>
<gene>
    <name evidence="2" type="ORF">ANME2D_03336</name>
</gene>
<evidence type="ECO:0000259" key="1">
    <source>
        <dbReference type="Pfam" id="PF04182"/>
    </source>
</evidence>
<reference evidence="2 3" key="1">
    <citation type="journal article" date="2013" name="Nature">
        <title>Anaerobic oxidation of methane coupled to nitrate reduction in a novel archaeal lineage.</title>
        <authorList>
            <person name="Haroon M.F."/>
            <person name="Hu S."/>
            <person name="Shi Y."/>
            <person name="Imelfort M."/>
            <person name="Keller J."/>
            <person name="Hugenholtz P."/>
            <person name="Yuan Z."/>
            <person name="Tyson G.W."/>
        </authorList>
    </citation>
    <scope>NUCLEOTIDE SEQUENCE [LARGE SCALE GENOMIC DNA]</scope>
    <source>
        <strain evidence="2 3">ANME-2d</strain>
    </source>
</reference>
<dbReference type="InterPro" id="IPR007309">
    <property type="entry name" value="TFIIIC_Bblock-bd"/>
</dbReference>
<dbReference type="SUPFAM" id="SSF46785">
    <property type="entry name" value="Winged helix' DNA-binding domain"/>
    <property type="match status" value="1"/>
</dbReference>
<evidence type="ECO:0000313" key="2">
    <source>
        <dbReference type="EMBL" id="KCZ70421.1"/>
    </source>
</evidence>
<organism evidence="2 3">
    <name type="scientific">Candidatus Methanoperedens nitratireducens</name>
    <dbReference type="NCBI Taxonomy" id="1392998"/>
    <lineage>
        <taxon>Archaea</taxon>
        <taxon>Methanobacteriati</taxon>
        <taxon>Methanobacteriota</taxon>
        <taxon>Stenosarchaea group</taxon>
        <taxon>Methanomicrobia</taxon>
        <taxon>Methanosarcinales</taxon>
        <taxon>ANME-2 cluster</taxon>
        <taxon>Candidatus Methanoperedentaceae</taxon>
        <taxon>Candidatus Methanoperedens</taxon>
    </lineage>
</organism>
<feature type="domain" description="B-block binding subunit of TFIIIC" evidence="1">
    <location>
        <begin position="7"/>
        <end position="62"/>
    </location>
</feature>
<accession>A0A062UTS8</accession>
<evidence type="ECO:0000313" key="3">
    <source>
        <dbReference type="Proteomes" id="UP000027153"/>
    </source>
</evidence>
<dbReference type="RefSeq" id="WP_048093962.1">
    <property type="nucleotide sequence ID" value="NZ_JMIY01000008.1"/>
</dbReference>
<protein>
    <submittedName>
        <fullName evidence="2">B-block binding subunit of TFIIIC</fullName>
    </submittedName>
</protein>
<proteinExistence type="predicted"/>
<keyword evidence="3" id="KW-1185">Reference proteome</keyword>
<dbReference type="Proteomes" id="UP000027153">
    <property type="component" value="Unassembled WGS sequence"/>
</dbReference>
<comment type="caution">
    <text evidence="2">The sequence shown here is derived from an EMBL/GenBank/DDBJ whole genome shotgun (WGS) entry which is preliminary data.</text>
</comment>
<dbReference type="InterPro" id="IPR036388">
    <property type="entry name" value="WH-like_DNA-bd_sf"/>
</dbReference>